<evidence type="ECO:0000256" key="1">
    <source>
        <dbReference type="SAM" id="MobiDB-lite"/>
    </source>
</evidence>
<protein>
    <recommendedName>
        <fullName evidence="2">Serine aminopeptidase S33 domain-containing protein</fullName>
    </recommendedName>
</protein>
<accession>A0A8J4CS74</accession>
<evidence type="ECO:0000259" key="2">
    <source>
        <dbReference type="Pfam" id="PF12146"/>
    </source>
</evidence>
<dbReference type="AlphaFoldDB" id="A0A8J4CS74"/>
<comment type="caution">
    <text evidence="3">The sequence shown here is derived from an EMBL/GenBank/DDBJ whole genome shotgun (WGS) entry which is preliminary data.</text>
</comment>
<dbReference type="Pfam" id="PF12146">
    <property type="entry name" value="Hydrolase_4"/>
    <property type="match status" value="1"/>
</dbReference>
<gene>
    <name evidence="3" type="ORF">Vretifemale_15470</name>
</gene>
<feature type="domain" description="Serine aminopeptidase S33" evidence="2">
    <location>
        <begin position="28"/>
        <end position="77"/>
    </location>
</feature>
<feature type="region of interest" description="Disordered" evidence="1">
    <location>
        <begin position="90"/>
        <end position="122"/>
    </location>
</feature>
<dbReference type="Proteomes" id="UP000747110">
    <property type="component" value="Unassembled WGS sequence"/>
</dbReference>
<evidence type="ECO:0000313" key="3">
    <source>
        <dbReference type="EMBL" id="GIL87500.1"/>
    </source>
</evidence>
<reference evidence="3" key="1">
    <citation type="journal article" date="2021" name="Proc. Natl. Acad. Sci. U.S.A.">
        <title>Three genomes in the algal genus Volvox reveal the fate of a haploid sex-determining region after a transition to homothallism.</title>
        <authorList>
            <person name="Yamamoto K."/>
            <person name="Hamaji T."/>
            <person name="Kawai-Toyooka H."/>
            <person name="Matsuzaki R."/>
            <person name="Takahashi F."/>
            <person name="Nishimura Y."/>
            <person name="Kawachi M."/>
            <person name="Noguchi H."/>
            <person name="Minakuchi Y."/>
            <person name="Umen J.G."/>
            <person name="Toyoda A."/>
            <person name="Nozaki H."/>
        </authorList>
    </citation>
    <scope>NUCLEOTIDE SEQUENCE</scope>
    <source>
        <strain evidence="3">NIES-3786</strain>
    </source>
</reference>
<sequence>MDRVLLQPELPPRGPAQQSGGGQQAAQQPRGPRPPVFLLGHSLGGLVASLVCLQRQDQLAGLMLHSPALDVEWTPVLRWKGSGGCYNSLELQDGGPGNNEHRRGHKMHNAAGGIPQGPQGEE</sequence>
<dbReference type="OrthoDB" id="547231at2759"/>
<proteinExistence type="predicted"/>
<feature type="region of interest" description="Disordered" evidence="1">
    <location>
        <begin position="1"/>
        <end position="36"/>
    </location>
</feature>
<dbReference type="InterPro" id="IPR022742">
    <property type="entry name" value="Hydrolase_4"/>
</dbReference>
<dbReference type="EMBL" id="BNCP01000039">
    <property type="protein sequence ID" value="GIL87500.1"/>
    <property type="molecule type" value="Genomic_DNA"/>
</dbReference>
<organism evidence="3 4">
    <name type="scientific">Volvox reticuliferus</name>
    <dbReference type="NCBI Taxonomy" id="1737510"/>
    <lineage>
        <taxon>Eukaryota</taxon>
        <taxon>Viridiplantae</taxon>
        <taxon>Chlorophyta</taxon>
        <taxon>core chlorophytes</taxon>
        <taxon>Chlorophyceae</taxon>
        <taxon>CS clade</taxon>
        <taxon>Chlamydomonadales</taxon>
        <taxon>Volvocaceae</taxon>
        <taxon>Volvox</taxon>
    </lineage>
</organism>
<dbReference type="SUPFAM" id="SSF53474">
    <property type="entry name" value="alpha/beta-Hydrolases"/>
    <property type="match status" value="1"/>
</dbReference>
<dbReference type="Gene3D" id="3.40.50.1820">
    <property type="entry name" value="alpha/beta hydrolase"/>
    <property type="match status" value="1"/>
</dbReference>
<evidence type="ECO:0000313" key="4">
    <source>
        <dbReference type="Proteomes" id="UP000747110"/>
    </source>
</evidence>
<keyword evidence="4" id="KW-1185">Reference proteome</keyword>
<name>A0A8J4CS74_9CHLO</name>
<dbReference type="InterPro" id="IPR029058">
    <property type="entry name" value="AB_hydrolase_fold"/>
</dbReference>